<feature type="domain" description="DUF6436" evidence="1">
    <location>
        <begin position="55"/>
        <end position="169"/>
    </location>
</feature>
<dbReference type="EMBL" id="PIPL01000001">
    <property type="protein sequence ID" value="RUO26703.1"/>
    <property type="molecule type" value="Genomic_DNA"/>
</dbReference>
<proteinExistence type="predicted"/>
<evidence type="ECO:0000259" key="1">
    <source>
        <dbReference type="Pfam" id="PF20029"/>
    </source>
</evidence>
<dbReference type="RefSeq" id="WP_126803514.1">
    <property type="nucleotide sequence ID" value="NZ_PIPL01000001.1"/>
</dbReference>
<evidence type="ECO:0000313" key="3">
    <source>
        <dbReference type="Proteomes" id="UP000288293"/>
    </source>
</evidence>
<reference evidence="2 3" key="1">
    <citation type="journal article" date="2011" name="Front. Microbiol.">
        <title>Genomic signatures of strain selection and enhancement in Bacillus atrophaeus var. globigii, a historical biowarfare simulant.</title>
        <authorList>
            <person name="Gibbons H.S."/>
            <person name="Broomall S.M."/>
            <person name="McNew L.A."/>
            <person name="Daligault H."/>
            <person name="Chapman C."/>
            <person name="Bruce D."/>
            <person name="Karavis M."/>
            <person name="Krepps M."/>
            <person name="McGregor P.A."/>
            <person name="Hong C."/>
            <person name="Park K.H."/>
            <person name="Akmal A."/>
            <person name="Feldman A."/>
            <person name="Lin J.S."/>
            <person name="Chang W.E."/>
            <person name="Higgs B.W."/>
            <person name="Demirev P."/>
            <person name="Lindquist J."/>
            <person name="Liem A."/>
            <person name="Fochler E."/>
            <person name="Read T.D."/>
            <person name="Tapia R."/>
            <person name="Johnson S."/>
            <person name="Bishop-Lilly K.A."/>
            <person name="Detter C."/>
            <person name="Han C."/>
            <person name="Sozhamannan S."/>
            <person name="Rosenzweig C.N."/>
            <person name="Skowronski E.W."/>
        </authorList>
    </citation>
    <scope>NUCLEOTIDE SEQUENCE [LARGE SCALE GENOMIC DNA]</scope>
    <source>
        <strain evidence="2 3">MLST1</strain>
    </source>
</reference>
<comment type="caution">
    <text evidence="2">The sequence shown here is derived from an EMBL/GenBank/DDBJ whole genome shotgun (WGS) entry which is preliminary data.</text>
</comment>
<protein>
    <recommendedName>
        <fullName evidence="1">DUF6436 domain-containing protein</fullName>
    </recommendedName>
</protein>
<gene>
    <name evidence="2" type="ORF">CWE09_08385</name>
</gene>
<organism evidence="2 3">
    <name type="scientific">Aliidiomarina minuta</name>
    <dbReference type="NCBI Taxonomy" id="880057"/>
    <lineage>
        <taxon>Bacteria</taxon>
        <taxon>Pseudomonadati</taxon>
        <taxon>Pseudomonadota</taxon>
        <taxon>Gammaproteobacteria</taxon>
        <taxon>Alteromonadales</taxon>
        <taxon>Idiomarinaceae</taxon>
        <taxon>Aliidiomarina</taxon>
    </lineage>
</organism>
<accession>A0A432W974</accession>
<sequence length="170" mass="18993">MNNRHWLALAVIVIWLVASTLAMYWFTFSDYGEFDPEQEWLGTPASLQLAQLGIAQSDVTEMHIVHVQQKDCSCNRYVNTHIEVLSAQPQLNEIQQHRITPEQVEQAGFRVPATPMALIFQGQELLYAGPYATGPFCAVDDSLISDVLKGTTRLAGGWLNGLVKSCRCLQ</sequence>
<keyword evidence="3" id="KW-1185">Reference proteome</keyword>
<dbReference type="InterPro" id="IPR045494">
    <property type="entry name" value="DUF6436"/>
</dbReference>
<dbReference type="OrthoDB" id="8897581at2"/>
<dbReference type="Proteomes" id="UP000288293">
    <property type="component" value="Unassembled WGS sequence"/>
</dbReference>
<dbReference type="AlphaFoldDB" id="A0A432W974"/>
<dbReference type="Pfam" id="PF20029">
    <property type="entry name" value="DUF6436"/>
    <property type="match status" value="1"/>
</dbReference>
<evidence type="ECO:0000313" key="2">
    <source>
        <dbReference type="EMBL" id="RUO26703.1"/>
    </source>
</evidence>
<name>A0A432W974_9GAMM</name>